<sequence>MPAPYLFHVNLRPPGGVDEKAWEKALVEEYLADLVQTKSATRFSLYRESYNFPLAAKQRAPRQHLLYIQTNHPELLLVGDHSKLLPAINSSTASEVLDVRNYNLIQSFDPKNHGEEPSQTLLTAELHPVDEDDLHSWYKEEHLGMLSEIPGYCRSSRYEIGPRTDYTFGEKLPKFIANHYFTSLDGFATPIGEAVSLTPWSQKVITTSPIFVLRGWDLVVAGS</sequence>
<evidence type="ECO:0000313" key="2">
    <source>
        <dbReference type="Proteomes" id="UP000738349"/>
    </source>
</evidence>
<dbReference type="OrthoDB" id="2851338at2759"/>
<dbReference type="EMBL" id="JAGMUV010000024">
    <property type="protein sequence ID" value="KAH7121705.1"/>
    <property type="molecule type" value="Genomic_DNA"/>
</dbReference>
<dbReference type="Proteomes" id="UP000738349">
    <property type="component" value="Unassembled WGS sequence"/>
</dbReference>
<evidence type="ECO:0000313" key="1">
    <source>
        <dbReference type="EMBL" id="KAH7121705.1"/>
    </source>
</evidence>
<name>A0A9P9DLH8_9HYPO</name>
<gene>
    <name evidence="1" type="ORF">EDB81DRAFT_952363</name>
</gene>
<comment type="caution">
    <text evidence="1">The sequence shown here is derived from an EMBL/GenBank/DDBJ whole genome shotgun (WGS) entry which is preliminary data.</text>
</comment>
<dbReference type="AlphaFoldDB" id="A0A9P9DLH8"/>
<keyword evidence="2" id="KW-1185">Reference proteome</keyword>
<accession>A0A9P9DLH8</accession>
<proteinExistence type="predicted"/>
<reference evidence="1" key="1">
    <citation type="journal article" date="2021" name="Nat. Commun.">
        <title>Genetic determinants of endophytism in the Arabidopsis root mycobiome.</title>
        <authorList>
            <person name="Mesny F."/>
            <person name="Miyauchi S."/>
            <person name="Thiergart T."/>
            <person name="Pickel B."/>
            <person name="Atanasova L."/>
            <person name="Karlsson M."/>
            <person name="Huettel B."/>
            <person name="Barry K.W."/>
            <person name="Haridas S."/>
            <person name="Chen C."/>
            <person name="Bauer D."/>
            <person name="Andreopoulos W."/>
            <person name="Pangilinan J."/>
            <person name="LaButti K."/>
            <person name="Riley R."/>
            <person name="Lipzen A."/>
            <person name="Clum A."/>
            <person name="Drula E."/>
            <person name="Henrissat B."/>
            <person name="Kohler A."/>
            <person name="Grigoriev I.V."/>
            <person name="Martin F.M."/>
            <person name="Hacquard S."/>
        </authorList>
    </citation>
    <scope>NUCLEOTIDE SEQUENCE</scope>
    <source>
        <strain evidence="1">MPI-CAGE-AT-0147</strain>
    </source>
</reference>
<organism evidence="1 2">
    <name type="scientific">Dactylonectria macrodidyma</name>
    <dbReference type="NCBI Taxonomy" id="307937"/>
    <lineage>
        <taxon>Eukaryota</taxon>
        <taxon>Fungi</taxon>
        <taxon>Dikarya</taxon>
        <taxon>Ascomycota</taxon>
        <taxon>Pezizomycotina</taxon>
        <taxon>Sordariomycetes</taxon>
        <taxon>Hypocreomycetidae</taxon>
        <taxon>Hypocreales</taxon>
        <taxon>Nectriaceae</taxon>
        <taxon>Dactylonectria</taxon>
    </lineage>
</organism>
<protein>
    <submittedName>
        <fullName evidence="1">Uncharacterized protein</fullName>
    </submittedName>
</protein>